<evidence type="ECO:0000313" key="1">
    <source>
        <dbReference type="Proteomes" id="UP000887575"/>
    </source>
</evidence>
<keyword evidence="1" id="KW-1185">Reference proteome</keyword>
<sequence length="93" mass="10424">MFARVNDRFTLPYSEKIALRGTLRELLTRYTKTNENRVLSIAIHFDKAEKKTGAKSTAIEGLSAPEECAATFRAELLPLKPLRGVDENNADDN</sequence>
<evidence type="ECO:0000313" key="2">
    <source>
        <dbReference type="WBParaSite" id="MBELARI_LOCUS15122"/>
    </source>
</evidence>
<accession>A0AAF3EM55</accession>
<dbReference type="AlphaFoldDB" id="A0AAF3EM55"/>
<proteinExistence type="predicted"/>
<name>A0AAF3EM55_9BILA</name>
<reference evidence="2" key="1">
    <citation type="submission" date="2024-02" db="UniProtKB">
        <authorList>
            <consortium name="WormBaseParasite"/>
        </authorList>
    </citation>
    <scope>IDENTIFICATION</scope>
</reference>
<organism evidence="1 2">
    <name type="scientific">Mesorhabditis belari</name>
    <dbReference type="NCBI Taxonomy" id="2138241"/>
    <lineage>
        <taxon>Eukaryota</taxon>
        <taxon>Metazoa</taxon>
        <taxon>Ecdysozoa</taxon>
        <taxon>Nematoda</taxon>
        <taxon>Chromadorea</taxon>
        <taxon>Rhabditida</taxon>
        <taxon>Rhabditina</taxon>
        <taxon>Rhabditomorpha</taxon>
        <taxon>Rhabditoidea</taxon>
        <taxon>Rhabditidae</taxon>
        <taxon>Mesorhabditinae</taxon>
        <taxon>Mesorhabditis</taxon>
    </lineage>
</organism>
<dbReference type="Proteomes" id="UP000887575">
    <property type="component" value="Unassembled WGS sequence"/>
</dbReference>
<dbReference type="WBParaSite" id="MBELARI_LOCUS15122">
    <property type="protein sequence ID" value="MBELARI_LOCUS15122"/>
    <property type="gene ID" value="MBELARI_LOCUS15122"/>
</dbReference>
<protein>
    <submittedName>
        <fullName evidence="2">Uncharacterized protein</fullName>
    </submittedName>
</protein>